<keyword evidence="2" id="KW-0560">Oxidoreductase</keyword>
<dbReference type="InterPro" id="IPR011894">
    <property type="entry name" value="PorC_KorC"/>
</dbReference>
<dbReference type="InterPro" id="IPR017900">
    <property type="entry name" value="4Fe4S_Fe_S_CS"/>
</dbReference>
<feature type="domain" description="4Fe-4S ferredoxin-type" evidence="5">
    <location>
        <begin position="250"/>
        <end position="279"/>
    </location>
</feature>
<keyword evidence="6" id="KW-0670">Pyruvate</keyword>
<dbReference type="AlphaFoldDB" id="A0A6V8NN75"/>
<dbReference type="InterPro" id="IPR051626">
    <property type="entry name" value="Oxidoreductase_gamma_subunit"/>
</dbReference>
<reference evidence="6 7" key="1">
    <citation type="journal article" date="2020" name="Front. Microbiol.">
        <title>Single-cell genomics of novel Actinobacteria with the Wood-Ljungdahl pathway discovered in a serpentinizing system.</title>
        <authorList>
            <person name="Merino N."/>
            <person name="Kawai M."/>
            <person name="Boyd E.S."/>
            <person name="Colman D.R."/>
            <person name="McGlynn S.E."/>
            <person name="Nealson K.H."/>
            <person name="Kurokawa K."/>
            <person name="Hongoh Y."/>
        </authorList>
    </citation>
    <scope>NUCLEOTIDE SEQUENCE [LARGE SCALE GENOMIC DNA]</scope>
    <source>
        <strain evidence="6 7">S06</strain>
    </source>
</reference>
<dbReference type="InterPro" id="IPR017896">
    <property type="entry name" value="4Fe4S_Fe-S-bd"/>
</dbReference>
<evidence type="ECO:0000256" key="3">
    <source>
        <dbReference type="ARBA" id="ARBA00023004"/>
    </source>
</evidence>
<dbReference type="PROSITE" id="PS51379">
    <property type="entry name" value="4FE4S_FER_2"/>
    <property type="match status" value="2"/>
</dbReference>
<sequence length="361" mass="39640">MSGSTKLPYTNELGFYEMRFESIGGLGANLAGQILAEAMVLGQGLNGASFSSYGSEKKGSPIKSFVRLCAADREVRTSSPVERPHLLAIFHEALTGLDGTTEGLTSESTVVVNTTRTPAEMRDILQLPSGRIGVVDALGISVQEKTRPNTAMLGAIARAAGFIDREVLRKTIADALGQKYPSLVEPNLRTFDRGYHELVLEDFAPDGKYDWIPFTRFVPALGYANVPLGGTIINPGNTILKDLSPSRQGFIPLFHRDECIDCGKCEMTCPDYCFVWEEGVDKRGRPAMVLQGIDYQHCKGCLKCVEICPVEALTMEREEPELVRRTSIELVGPPEALVAMERSKFHLYGEPESPGYWDKIS</sequence>
<evidence type="ECO:0000313" key="6">
    <source>
        <dbReference type="EMBL" id="GFP21839.1"/>
    </source>
</evidence>
<comment type="caution">
    <text evidence="6">The sequence shown here is derived from an EMBL/GenBank/DDBJ whole genome shotgun (WGS) entry which is preliminary data.</text>
</comment>
<dbReference type="PROSITE" id="PS00198">
    <property type="entry name" value="4FE4S_FER_1"/>
    <property type="match status" value="1"/>
</dbReference>
<evidence type="ECO:0000256" key="4">
    <source>
        <dbReference type="ARBA" id="ARBA00023014"/>
    </source>
</evidence>
<dbReference type="GO" id="GO:0046872">
    <property type="term" value="F:metal ion binding"/>
    <property type="evidence" value="ECO:0007669"/>
    <property type="project" value="UniProtKB-KW"/>
</dbReference>
<organism evidence="6 7">
    <name type="scientific">Candidatus Hakubella thermalkaliphila</name>
    <dbReference type="NCBI Taxonomy" id="2754717"/>
    <lineage>
        <taxon>Bacteria</taxon>
        <taxon>Bacillati</taxon>
        <taxon>Actinomycetota</taxon>
        <taxon>Actinomycetota incertae sedis</taxon>
        <taxon>Candidatus Hakubellales</taxon>
        <taxon>Candidatus Hakubellaceae</taxon>
        <taxon>Candidatus Hakubella</taxon>
    </lineage>
</organism>
<dbReference type="SUPFAM" id="SSF54862">
    <property type="entry name" value="4Fe-4S ferredoxins"/>
    <property type="match status" value="1"/>
</dbReference>
<dbReference type="InterPro" id="IPR002869">
    <property type="entry name" value="Pyrv_flavodox_OxRed_cen"/>
</dbReference>
<evidence type="ECO:0000313" key="7">
    <source>
        <dbReference type="Proteomes" id="UP000580051"/>
    </source>
</evidence>
<evidence type="ECO:0000256" key="2">
    <source>
        <dbReference type="ARBA" id="ARBA00023002"/>
    </source>
</evidence>
<keyword evidence="3" id="KW-0408">Iron</keyword>
<dbReference type="NCBIfam" id="TIGR02175">
    <property type="entry name" value="PorC_KorC"/>
    <property type="match status" value="1"/>
</dbReference>
<name>A0A6V8NN75_9ACTN</name>
<proteinExistence type="predicted"/>
<gene>
    <name evidence="6" type="ORF">HKBW3S06_01067</name>
</gene>
<protein>
    <submittedName>
        <fullName evidence="6">Pyruvate ferredoxin oxidoreductase gamma subunit</fullName>
    </submittedName>
</protein>
<keyword evidence="1" id="KW-0479">Metal-binding</keyword>
<dbReference type="Gene3D" id="3.40.920.10">
    <property type="entry name" value="Pyruvate-ferredoxin oxidoreductase, PFOR, domain III"/>
    <property type="match status" value="1"/>
</dbReference>
<dbReference type="Pfam" id="PF14697">
    <property type="entry name" value="Fer4_21"/>
    <property type="match status" value="1"/>
</dbReference>
<keyword evidence="4" id="KW-0411">Iron-sulfur</keyword>
<dbReference type="EMBL" id="BLRV01000117">
    <property type="protein sequence ID" value="GFP21839.1"/>
    <property type="molecule type" value="Genomic_DNA"/>
</dbReference>
<dbReference type="InterPro" id="IPR019752">
    <property type="entry name" value="Pyrv/ketoisovalerate_OxRed_cat"/>
</dbReference>
<dbReference type="GO" id="GO:0016625">
    <property type="term" value="F:oxidoreductase activity, acting on the aldehyde or oxo group of donors, iron-sulfur protein as acceptor"/>
    <property type="evidence" value="ECO:0007669"/>
    <property type="project" value="InterPro"/>
</dbReference>
<feature type="domain" description="4Fe-4S ferredoxin-type" evidence="5">
    <location>
        <begin position="288"/>
        <end position="318"/>
    </location>
</feature>
<evidence type="ECO:0000256" key="1">
    <source>
        <dbReference type="ARBA" id="ARBA00022723"/>
    </source>
</evidence>
<dbReference type="Proteomes" id="UP000580051">
    <property type="component" value="Unassembled WGS sequence"/>
</dbReference>
<dbReference type="Pfam" id="PF01558">
    <property type="entry name" value="POR"/>
    <property type="match status" value="1"/>
</dbReference>
<dbReference type="PANTHER" id="PTHR43366:SF1">
    <property type="entry name" value="PYRUVATE SYNTHASE SUBUNIT PORC"/>
    <property type="match status" value="1"/>
</dbReference>
<dbReference type="RefSeq" id="WP_176226930.1">
    <property type="nucleotide sequence ID" value="NZ_BLRV01000117.1"/>
</dbReference>
<evidence type="ECO:0000259" key="5">
    <source>
        <dbReference type="PROSITE" id="PS51379"/>
    </source>
</evidence>
<dbReference type="PANTHER" id="PTHR43366">
    <property type="entry name" value="PYRUVATE SYNTHASE SUBUNIT PORC"/>
    <property type="match status" value="1"/>
</dbReference>
<dbReference type="Gene3D" id="3.30.70.3270">
    <property type="match status" value="1"/>
</dbReference>
<dbReference type="GO" id="GO:0051536">
    <property type="term" value="F:iron-sulfur cluster binding"/>
    <property type="evidence" value="ECO:0007669"/>
    <property type="project" value="UniProtKB-KW"/>
</dbReference>
<dbReference type="SUPFAM" id="SSF53323">
    <property type="entry name" value="Pyruvate-ferredoxin oxidoreductase, PFOR, domain III"/>
    <property type="match status" value="1"/>
</dbReference>
<accession>A0A6V8NN75</accession>